<dbReference type="InterPro" id="IPR006439">
    <property type="entry name" value="HAD-SF_hydro_IA"/>
</dbReference>
<proteinExistence type="predicted"/>
<evidence type="ECO:0000256" key="3">
    <source>
        <dbReference type="ARBA" id="ARBA00022842"/>
    </source>
</evidence>
<dbReference type="InterPro" id="IPR023214">
    <property type="entry name" value="HAD_sf"/>
</dbReference>
<evidence type="ECO:0000256" key="2">
    <source>
        <dbReference type="ARBA" id="ARBA00022801"/>
    </source>
</evidence>
<keyword evidence="3" id="KW-0460">Magnesium</keyword>
<evidence type="ECO:0000313" key="5">
    <source>
        <dbReference type="Proteomes" id="UP000659697"/>
    </source>
</evidence>
<keyword evidence="5" id="KW-1185">Reference proteome</keyword>
<dbReference type="Gene3D" id="1.20.120.1600">
    <property type="match status" value="1"/>
</dbReference>
<dbReference type="InterPro" id="IPR051400">
    <property type="entry name" value="HAD-like_hydrolase"/>
</dbReference>
<comment type="caution">
    <text evidence="4">The sequence shown here is derived from an EMBL/GenBank/DDBJ whole genome shotgun (WGS) entry which is preliminary data.</text>
</comment>
<dbReference type="Pfam" id="PF00702">
    <property type="entry name" value="Hydrolase"/>
    <property type="match status" value="1"/>
</dbReference>
<dbReference type="SFLD" id="SFLDS00003">
    <property type="entry name" value="Haloacid_Dehalogenase"/>
    <property type="match status" value="1"/>
</dbReference>
<dbReference type="Proteomes" id="UP000659697">
    <property type="component" value="Unassembled WGS sequence"/>
</dbReference>
<dbReference type="RefSeq" id="WP_189433922.1">
    <property type="nucleotide sequence ID" value="NZ_BNAO01000009.1"/>
</dbReference>
<name>A0ABQ3L1N0_9ALTE</name>
<dbReference type="NCBIfam" id="TIGR01509">
    <property type="entry name" value="HAD-SF-IA-v3"/>
    <property type="match status" value="1"/>
</dbReference>
<keyword evidence="2" id="KW-0378">Hydrolase</keyword>
<organism evidence="4 5">
    <name type="scientific">Alishewanella longhuensis</name>
    <dbReference type="NCBI Taxonomy" id="1091037"/>
    <lineage>
        <taxon>Bacteria</taxon>
        <taxon>Pseudomonadati</taxon>
        <taxon>Pseudomonadota</taxon>
        <taxon>Gammaproteobacteria</taxon>
        <taxon>Alteromonadales</taxon>
        <taxon>Alteromonadaceae</taxon>
        <taxon>Alishewanella</taxon>
    </lineage>
</organism>
<dbReference type="SFLD" id="SFLDG01129">
    <property type="entry name" value="C1.5:_HAD__Beta-PGM__Phosphata"/>
    <property type="match status" value="1"/>
</dbReference>
<accession>A0ABQ3L1N0</accession>
<protein>
    <submittedName>
        <fullName evidence="4">2-haloalkanoic acid dehalogenase</fullName>
    </submittedName>
</protein>
<dbReference type="PANTHER" id="PTHR46470">
    <property type="entry name" value="N-ACYLNEURAMINATE-9-PHOSPHATASE"/>
    <property type="match status" value="1"/>
</dbReference>
<reference evidence="5" key="1">
    <citation type="journal article" date="2019" name="Int. J. Syst. Evol. Microbiol.">
        <title>The Global Catalogue of Microorganisms (GCM) 10K type strain sequencing project: providing services to taxonomists for standard genome sequencing and annotation.</title>
        <authorList>
            <consortium name="The Broad Institute Genomics Platform"/>
            <consortium name="The Broad Institute Genome Sequencing Center for Infectious Disease"/>
            <person name="Wu L."/>
            <person name="Ma J."/>
        </authorList>
    </citation>
    <scope>NUCLEOTIDE SEQUENCE [LARGE SCALE GENOMIC DNA]</scope>
    <source>
        <strain evidence="5">CGMCC 1.7003</strain>
    </source>
</reference>
<gene>
    <name evidence="4" type="ORF">GCM10010919_30690</name>
</gene>
<dbReference type="InterPro" id="IPR036412">
    <property type="entry name" value="HAD-like_sf"/>
</dbReference>
<evidence type="ECO:0000256" key="1">
    <source>
        <dbReference type="ARBA" id="ARBA00001946"/>
    </source>
</evidence>
<dbReference type="EMBL" id="BNAO01000009">
    <property type="protein sequence ID" value="GHG75962.1"/>
    <property type="molecule type" value="Genomic_DNA"/>
</dbReference>
<dbReference type="Gene3D" id="3.40.50.1000">
    <property type="entry name" value="HAD superfamily/HAD-like"/>
    <property type="match status" value="1"/>
</dbReference>
<dbReference type="PANTHER" id="PTHR46470:SF4">
    <property type="entry name" value="5-AMINO-6-(5-PHOSPHO-D-RIBITYLAMINO)URACIL PHOSPHATASE YIGB"/>
    <property type="match status" value="1"/>
</dbReference>
<sequence>MHIYKALNPISVLSFDLDDTLYDNKPVIAAAEAAMLDSLTQHAPITKGYGSDFWWQQRRLLAKTQPEIRHDIGRWRLLGIEAGLIELGLISCEAGEIAELAYDAFWQARTTISIAPDVTQLLTELAKQYQLIAITNGNACIKKMGLGDLFAFSLQAGPDGRMKPYPDLFLTAAARLNVKPEAILHIGDSHRADVLGALKAGCQAAWLDHYQQPVAVLPHIRLSHLQQLQHFAVS</sequence>
<dbReference type="NCBIfam" id="TIGR01549">
    <property type="entry name" value="HAD-SF-IA-v1"/>
    <property type="match status" value="1"/>
</dbReference>
<dbReference type="SUPFAM" id="SSF56784">
    <property type="entry name" value="HAD-like"/>
    <property type="match status" value="1"/>
</dbReference>
<evidence type="ECO:0000313" key="4">
    <source>
        <dbReference type="EMBL" id="GHG75962.1"/>
    </source>
</evidence>
<comment type="cofactor">
    <cofactor evidence="1">
        <name>Mg(2+)</name>
        <dbReference type="ChEBI" id="CHEBI:18420"/>
    </cofactor>
</comment>